<dbReference type="AlphaFoldDB" id="B8GUS2"/>
<dbReference type="PANTHER" id="PTHR12815:SF47">
    <property type="entry name" value="TRANSLOCATION AND ASSEMBLY MODULE SUBUNIT TAMA"/>
    <property type="match status" value="1"/>
</dbReference>
<comment type="subcellular location">
    <subcellularLocation>
        <location evidence="1">Membrane</location>
    </subcellularLocation>
</comment>
<dbReference type="Pfam" id="PF01103">
    <property type="entry name" value="Omp85"/>
    <property type="match status" value="1"/>
</dbReference>
<keyword evidence="2" id="KW-1134">Transmembrane beta strand</keyword>
<feature type="domain" description="POTRA" evidence="8">
    <location>
        <begin position="30"/>
        <end position="101"/>
    </location>
</feature>
<dbReference type="Pfam" id="PF07244">
    <property type="entry name" value="POTRA"/>
    <property type="match status" value="1"/>
</dbReference>
<dbReference type="KEGG" id="tgr:Tgr7_0335"/>
<dbReference type="Gene3D" id="2.40.160.50">
    <property type="entry name" value="membrane protein fhac: a member of the omp85/tpsb transporter family"/>
    <property type="match status" value="1"/>
</dbReference>
<evidence type="ECO:0000256" key="6">
    <source>
        <dbReference type="ARBA" id="ARBA00023237"/>
    </source>
</evidence>
<evidence type="ECO:0000256" key="7">
    <source>
        <dbReference type="SAM" id="SignalP"/>
    </source>
</evidence>
<keyword evidence="4 7" id="KW-0732">Signal</keyword>
<evidence type="ECO:0000256" key="3">
    <source>
        <dbReference type="ARBA" id="ARBA00022692"/>
    </source>
</evidence>
<dbReference type="InterPro" id="IPR039910">
    <property type="entry name" value="D15-like"/>
</dbReference>
<dbReference type="GO" id="GO:0019867">
    <property type="term" value="C:outer membrane"/>
    <property type="evidence" value="ECO:0007669"/>
    <property type="project" value="InterPro"/>
</dbReference>
<keyword evidence="3" id="KW-0812">Transmembrane</keyword>
<organism evidence="9 10">
    <name type="scientific">Thioalkalivibrio sulfidiphilus (strain HL-EbGR7)</name>
    <dbReference type="NCBI Taxonomy" id="396588"/>
    <lineage>
        <taxon>Bacteria</taxon>
        <taxon>Pseudomonadati</taxon>
        <taxon>Pseudomonadota</taxon>
        <taxon>Gammaproteobacteria</taxon>
        <taxon>Chromatiales</taxon>
        <taxon>Ectothiorhodospiraceae</taxon>
        <taxon>Thioalkalivibrio</taxon>
    </lineage>
</organism>
<dbReference type="PROSITE" id="PS51779">
    <property type="entry name" value="POTRA"/>
    <property type="match status" value="1"/>
</dbReference>
<dbReference type="eggNOG" id="COG4775">
    <property type="taxonomic scope" value="Bacteria"/>
</dbReference>
<evidence type="ECO:0000256" key="2">
    <source>
        <dbReference type="ARBA" id="ARBA00022452"/>
    </source>
</evidence>
<dbReference type="EMBL" id="CP001339">
    <property type="protein sequence ID" value="ACL71433.1"/>
    <property type="molecule type" value="Genomic_DNA"/>
</dbReference>
<dbReference type="PANTHER" id="PTHR12815">
    <property type="entry name" value="SORTING AND ASSEMBLY MACHINERY SAMM50 PROTEIN FAMILY MEMBER"/>
    <property type="match status" value="1"/>
</dbReference>
<dbReference type="InterPro" id="IPR000184">
    <property type="entry name" value="Bac_surfAg_D15"/>
</dbReference>
<sequence length="428" mass="47330" precursor="true">MKAVLRGLAALLLFLPLLFCTPVLAQTSAPLVSEIRFEGNRVTRESVLRQELLIREGEHATPERIEASRQSIMNLGLFKNVETDVDTQPDGLVVTFHLTEKYFYFALPRLNRSSDGDIRYGGELRADNLFGLNQQLRLLYELEENGDGGSEQGSSQFSLDYNVPRVPFTRFGAGLSLGEKVTDQSPSGGDLPDLYEQRSRHVGLSLSRWLDRRGPSRGWRMTLGTRWESRSFSALDPGAAVPEDGEDVSWGVGVSFTDVADLGVRREGVAYGGGISFGSTELGADRDHQRIDLFYRRYQTLGGDLPASLYWQLRGGWAGDTPFGDDAYSIGSGSSLRGYTRDFRTGDMQLLANVEYLHPLFGNPAVRGVVFTDIGGVWDKDDIDPGDIHVGAGVGLRINLRWFVRTDIRVDAAYGNEGRVYAGTSHTF</sequence>
<protein>
    <submittedName>
        <fullName evidence="9">Surface antigen variable number repeat protein</fullName>
    </submittedName>
</protein>
<evidence type="ECO:0000259" key="8">
    <source>
        <dbReference type="PROSITE" id="PS51779"/>
    </source>
</evidence>
<feature type="signal peptide" evidence="7">
    <location>
        <begin position="1"/>
        <end position="25"/>
    </location>
</feature>
<dbReference type="STRING" id="396588.Tgr7_0335"/>
<proteinExistence type="predicted"/>
<accession>B8GUS2</accession>
<evidence type="ECO:0000313" key="9">
    <source>
        <dbReference type="EMBL" id="ACL71433.1"/>
    </source>
</evidence>
<reference evidence="9 10" key="1">
    <citation type="journal article" date="2011" name="Stand. Genomic Sci.">
        <title>Complete genome sequence of 'Thioalkalivibrio sulfidophilus' HL-EbGr7.</title>
        <authorList>
            <person name="Muyzer G."/>
            <person name="Sorokin D.Y."/>
            <person name="Mavromatis K."/>
            <person name="Lapidus A."/>
            <person name="Clum A."/>
            <person name="Ivanova N."/>
            <person name="Pati A."/>
            <person name="d'Haeseleer P."/>
            <person name="Woyke T."/>
            <person name="Kyrpides N.C."/>
        </authorList>
    </citation>
    <scope>NUCLEOTIDE SEQUENCE [LARGE SCALE GENOMIC DNA]</scope>
    <source>
        <strain evidence="9 10">HL-EbGR7</strain>
    </source>
</reference>
<evidence type="ECO:0000256" key="4">
    <source>
        <dbReference type="ARBA" id="ARBA00022729"/>
    </source>
</evidence>
<keyword evidence="5" id="KW-0472">Membrane</keyword>
<keyword evidence="6" id="KW-0998">Cell outer membrane</keyword>
<dbReference type="InterPro" id="IPR010827">
    <property type="entry name" value="BamA/TamA_POTRA"/>
</dbReference>
<evidence type="ECO:0000313" key="10">
    <source>
        <dbReference type="Proteomes" id="UP000002383"/>
    </source>
</evidence>
<dbReference type="Gene3D" id="3.10.20.310">
    <property type="entry name" value="membrane protein fhac"/>
    <property type="match status" value="1"/>
</dbReference>
<dbReference type="HOGENOM" id="CLU_684697_0_0_6"/>
<keyword evidence="10" id="KW-1185">Reference proteome</keyword>
<feature type="chain" id="PRO_5002873185" evidence="7">
    <location>
        <begin position="26"/>
        <end position="428"/>
    </location>
</feature>
<evidence type="ECO:0000256" key="1">
    <source>
        <dbReference type="ARBA" id="ARBA00004370"/>
    </source>
</evidence>
<evidence type="ECO:0000256" key="5">
    <source>
        <dbReference type="ARBA" id="ARBA00023136"/>
    </source>
</evidence>
<name>B8GUS2_THISH</name>
<dbReference type="InterPro" id="IPR034746">
    <property type="entry name" value="POTRA"/>
</dbReference>
<dbReference type="Proteomes" id="UP000002383">
    <property type="component" value="Chromosome"/>
</dbReference>
<gene>
    <name evidence="9" type="ordered locus">Tgr7_0335</name>
</gene>